<feature type="compositionally biased region" description="Polar residues" evidence="6">
    <location>
        <begin position="1385"/>
        <end position="1394"/>
    </location>
</feature>
<dbReference type="GO" id="GO:0000793">
    <property type="term" value="C:condensed chromosome"/>
    <property type="evidence" value="ECO:0007669"/>
    <property type="project" value="TreeGrafter"/>
</dbReference>
<keyword evidence="7" id="KW-1133">Transmembrane helix</keyword>
<dbReference type="EMBL" id="VSWD01000005">
    <property type="protein sequence ID" value="KAK3101624.1"/>
    <property type="molecule type" value="Genomic_DNA"/>
</dbReference>
<feature type="compositionally biased region" description="Acidic residues" evidence="6">
    <location>
        <begin position="1347"/>
        <end position="1380"/>
    </location>
</feature>
<evidence type="ECO:0000256" key="6">
    <source>
        <dbReference type="SAM" id="MobiDB-lite"/>
    </source>
</evidence>
<dbReference type="GO" id="GO:0031573">
    <property type="term" value="P:mitotic intra-S DNA damage checkpoint signaling"/>
    <property type="evidence" value="ECO:0007669"/>
    <property type="project" value="TreeGrafter"/>
</dbReference>
<accession>A0AA89C589</accession>
<evidence type="ECO:0000256" key="5">
    <source>
        <dbReference type="ARBA" id="ARBA00093456"/>
    </source>
</evidence>
<keyword evidence="7" id="KW-0472">Membrane</keyword>
<evidence type="ECO:0000313" key="10">
    <source>
        <dbReference type="Proteomes" id="UP001186944"/>
    </source>
</evidence>
<comment type="similarity">
    <text evidence="5">Belongs to the Fanconi anemia protein FANCD2 family.</text>
</comment>
<comment type="caution">
    <text evidence="9">The sequence shown here is derived from an EMBL/GenBank/DDBJ whole genome shotgun (WGS) entry which is preliminary data.</text>
</comment>
<evidence type="ECO:0000256" key="1">
    <source>
        <dbReference type="ARBA" id="ARBA00004123"/>
    </source>
</evidence>
<keyword evidence="3" id="KW-0832">Ubl conjugation</keyword>
<dbReference type="GO" id="GO:0036297">
    <property type="term" value="P:interstrand cross-link repair"/>
    <property type="evidence" value="ECO:0007669"/>
    <property type="project" value="TreeGrafter"/>
</dbReference>
<dbReference type="GO" id="GO:1990918">
    <property type="term" value="P:double-strand break repair involved in meiotic recombination"/>
    <property type="evidence" value="ECO:0007669"/>
    <property type="project" value="TreeGrafter"/>
</dbReference>
<dbReference type="SUPFAM" id="SSF56672">
    <property type="entry name" value="DNA/RNA polymerases"/>
    <property type="match status" value="1"/>
</dbReference>
<dbReference type="Pfam" id="PF14631">
    <property type="entry name" value="FancD2"/>
    <property type="match status" value="1"/>
</dbReference>
<proteinExistence type="inferred from homology"/>
<dbReference type="InterPro" id="IPR000477">
    <property type="entry name" value="RT_dom"/>
</dbReference>
<feature type="domain" description="Reverse transcriptase" evidence="8">
    <location>
        <begin position="167"/>
        <end position="421"/>
    </location>
</feature>
<dbReference type="PROSITE" id="PS50878">
    <property type="entry name" value="RT_POL"/>
    <property type="match status" value="1"/>
</dbReference>
<evidence type="ECO:0000313" key="9">
    <source>
        <dbReference type="EMBL" id="KAK3101624.1"/>
    </source>
</evidence>
<keyword evidence="4" id="KW-0539">Nucleus</keyword>
<evidence type="ECO:0000256" key="3">
    <source>
        <dbReference type="ARBA" id="ARBA00022843"/>
    </source>
</evidence>
<dbReference type="Proteomes" id="UP001186944">
    <property type="component" value="Unassembled WGS sequence"/>
</dbReference>
<dbReference type="GO" id="GO:0070182">
    <property type="term" value="F:DNA polymerase binding"/>
    <property type="evidence" value="ECO:0007669"/>
    <property type="project" value="TreeGrafter"/>
</dbReference>
<feature type="compositionally biased region" description="Basic residues" evidence="6">
    <location>
        <begin position="791"/>
        <end position="803"/>
    </location>
</feature>
<feature type="compositionally biased region" description="Low complexity" evidence="6">
    <location>
        <begin position="1544"/>
        <end position="1559"/>
    </location>
</feature>
<feature type="region of interest" description="Disordered" evidence="6">
    <location>
        <begin position="784"/>
        <end position="842"/>
    </location>
</feature>
<dbReference type="InterPro" id="IPR029448">
    <property type="entry name" value="FANCD2"/>
</dbReference>
<reference evidence="9" key="1">
    <citation type="submission" date="2019-08" db="EMBL/GenBank/DDBJ databases">
        <title>The improved chromosome-level genome for the pearl oyster Pinctada fucata martensii using PacBio sequencing and Hi-C.</title>
        <authorList>
            <person name="Zheng Z."/>
        </authorList>
    </citation>
    <scope>NUCLEOTIDE SEQUENCE</scope>
    <source>
        <strain evidence="9">ZZ-2019</strain>
        <tissue evidence="9">Adductor muscle</tissue>
    </source>
</reference>
<feature type="region of interest" description="Disordered" evidence="6">
    <location>
        <begin position="1343"/>
        <end position="1394"/>
    </location>
</feature>
<feature type="transmembrane region" description="Helical" evidence="7">
    <location>
        <begin position="1863"/>
        <end position="1886"/>
    </location>
</feature>
<evidence type="ECO:0000256" key="4">
    <source>
        <dbReference type="ARBA" id="ARBA00023242"/>
    </source>
</evidence>
<sequence>MNRTSIGTFYVGQKNNIFSPTVHWKGLRIPHPNRVLLVKIYAHFHIFPTNADAFIIGNLGGDRVDHVNEIPTIINGDDEFVENIDKANAFNDYFATQASVDDSNAFLPPPTDPPHNFSHIDISENDVKDILSLLDVSKACGPDLVKARLLKEAGSVLCIPLAKIFNKSLSLSRFPDTWKKANVTPVHKKENSALIKNYRPISLLSIIGKVMEKCIFKYLHNFVLDHSVLSVHQSGFSLGDSTVNQLLYISNDIIRALDSGKEVRAVFCDISRAFDRVWHTGLLYKLSEIGISGNLLSWFHSYLHNRYQRLVINGIETDWLSISAGVPQGSILGPILFLIYINDIVQDINSSIKLFADDTTLYVIVDSPASAANSLNNDLDTIHAWSLKWLVDFSPDKTEVMIFSKKRAPSQHPSLFLNDTCLTEVPSHRHLGLTFSSDLSWDTHIHNAIGKVIPKLNIMRKLKFRLDRFSLQQIFFSFIRPVLEYADIVWDSLPLRLIRRLENINLEAARIVTAATKLVSHQNLYLDTKWDSFDDRRCKHRLILFHKIVHGKTPSYLRELLPPQHHQIHNYSTRNRSDFEQFHPRTNLYRNSFSLIQLRNGTIYLRILIPCELKFGLDDESEGSIAIPLTALAEKSQRNKKSQKTKSQSQNTGHIIDPVCLPSHFRLLRMCEQRQAGTLENIDALLGCPLFITKEDVYQKLEPLSTREKDVICESLFHTLNWFREVINAFATQVDVEMKGKVISRLQNISEMQSILEKCLSVHPSFQPPPATFDWYESPVVHISPAQTTNGKKRDKKAGKKKKGDKENVPDEDGDESIRDTTVIDKSVLPDTQGVDGKQSSDKASINLSNYRPFFRELDIEVFTILNTGMITKSNLDTEMNTKATTELSIGPEQLEFLLDDLSRKLSHSLIASTSKRKCFLKPKSDKNVGFCHLDQLSSVAVATKAVKLLSAICDHLEGASGYFQTLIDENDGLIDGPGSFSPQSALMGNCFHLLLQILLSIISWNGFIMTENRDLFKEVLETIASRIKSSAATQAGFQELIKQVICPLIILCSFQYIENFAETVPNLKTGITLVKLLSTLSEKSDSTNLTGKITNVCENFLKREWFSPDGEKEKGAKHNENLQVILKKYLVTSPDILAVAESIATKGIPELIETDKNGSSSTYPTLTRSSFPLFYRALFIELVDCVKGINPCKPSDTSEERLDKLLKWNQAVRILHILINLIKAFDARSNLGSSLKYGRQFIEIFLRQGMPLLDQMFRGHRDDVQGLLKNLQLSTRNLHHMCGHSKIVKDIALTNQVPLLKKCLEAFVYRVKAMLTLNKCLEAFWLGNLKNKDLRGEEIVSQSTVADDESSVGNPEEDQGELEEECSDVELEDQSDTGDDGSRDGNTSDNESCSGKLTKMKFDNFIMFRIFHFVIGLALVTQSVNSIGRNKREDESLGDIFQDIINSLDGGETQAPTTTSSAITQQEAAQNSAQTSIVTTTTTSSDMTSVSTQQSVSPSVKYNATTNSSTSMTPAQETVLTTTANIDADFAVKETNEAPIDFPETTTSNPATTTAESTDANETKLSTLNSEELAEMLGFTPPPASTANPNCDTHQTLDSQCDLSGLPDLLQGINIWNVYSTMFADTVVEALLLNCASGSWCLKNDYNAYKAAMADKADMVRTSPFFAAVCEPKAQTCVRNVVNRFSNCIVGPRLNFTSDAVDLLCTMRSSGPPEIPCFQQTIAALHVSIMDIVRQENKKEAPNPGIVDGICDTTQAKMTSTYLCTTYKCPNYTDYNLQNFRPWQWFVDGVSNLKEACLYGDNTCAEEGKSLTTSTLQYPPLIGNIDSGGVEAPTIQTMPNPPVTTETYTDQHIWMKDTDLKMIAGVSVGALVIVLGVVITTFICIKKYRGSSAGKIGYKPLASHAP</sequence>
<feature type="compositionally biased region" description="Low complexity" evidence="6">
    <location>
        <begin position="1475"/>
        <end position="1501"/>
    </location>
</feature>
<feature type="region of interest" description="Disordered" evidence="6">
    <location>
        <begin position="1450"/>
        <end position="1511"/>
    </location>
</feature>
<comment type="subcellular location">
    <subcellularLocation>
        <location evidence="1">Nucleus</location>
    </subcellularLocation>
</comment>
<dbReference type="PANTHER" id="PTHR32086">
    <property type="entry name" value="FANCONI ANEMIA GROUP D2 PROTEIN"/>
    <property type="match status" value="1"/>
</dbReference>
<dbReference type="GO" id="GO:0005634">
    <property type="term" value="C:nucleus"/>
    <property type="evidence" value="ECO:0007669"/>
    <property type="project" value="UniProtKB-SubCell"/>
</dbReference>
<dbReference type="InterPro" id="IPR043502">
    <property type="entry name" value="DNA/RNA_pol_sf"/>
</dbReference>
<dbReference type="GO" id="GO:0007129">
    <property type="term" value="P:homologous chromosome pairing at meiosis"/>
    <property type="evidence" value="ECO:0007669"/>
    <property type="project" value="TreeGrafter"/>
</dbReference>
<evidence type="ECO:0000256" key="2">
    <source>
        <dbReference type="ARBA" id="ARBA00022499"/>
    </source>
</evidence>
<dbReference type="Pfam" id="PF00078">
    <property type="entry name" value="RVT_1"/>
    <property type="match status" value="1"/>
</dbReference>
<feature type="region of interest" description="Disordered" evidence="6">
    <location>
        <begin position="1537"/>
        <end position="1564"/>
    </location>
</feature>
<keyword evidence="2" id="KW-1017">Isopeptide bond</keyword>
<evidence type="ECO:0000256" key="7">
    <source>
        <dbReference type="SAM" id="Phobius"/>
    </source>
</evidence>
<keyword evidence="10" id="KW-1185">Reference proteome</keyword>
<keyword evidence="7" id="KW-0812">Transmembrane</keyword>
<organism evidence="9 10">
    <name type="scientific">Pinctada imbricata</name>
    <name type="common">Atlantic pearl-oyster</name>
    <name type="synonym">Pinctada martensii</name>
    <dbReference type="NCBI Taxonomy" id="66713"/>
    <lineage>
        <taxon>Eukaryota</taxon>
        <taxon>Metazoa</taxon>
        <taxon>Spiralia</taxon>
        <taxon>Lophotrochozoa</taxon>
        <taxon>Mollusca</taxon>
        <taxon>Bivalvia</taxon>
        <taxon>Autobranchia</taxon>
        <taxon>Pteriomorphia</taxon>
        <taxon>Pterioida</taxon>
        <taxon>Pterioidea</taxon>
        <taxon>Pteriidae</taxon>
        <taxon>Pinctada</taxon>
    </lineage>
</organism>
<dbReference type="CDD" id="cd01650">
    <property type="entry name" value="RT_nLTR_like"/>
    <property type="match status" value="1"/>
</dbReference>
<dbReference type="PANTHER" id="PTHR32086:SF0">
    <property type="entry name" value="FANCONI ANEMIA GROUP D2 PROTEIN"/>
    <property type="match status" value="1"/>
</dbReference>
<gene>
    <name evidence="9" type="ORF">FSP39_004973</name>
</gene>
<protein>
    <recommendedName>
        <fullName evidence="8">Reverse transcriptase domain-containing protein</fullName>
    </recommendedName>
</protein>
<name>A0AA89C589_PINIB</name>
<evidence type="ECO:0000259" key="8">
    <source>
        <dbReference type="PROSITE" id="PS50878"/>
    </source>
</evidence>
<feature type="compositionally biased region" description="Polar residues" evidence="6">
    <location>
        <begin position="1455"/>
        <end position="1474"/>
    </location>
</feature>